<dbReference type="WBParaSite" id="PTRK_0000716000.1">
    <property type="protein sequence ID" value="PTRK_0000716000.1"/>
    <property type="gene ID" value="PTRK_0000716000"/>
</dbReference>
<keyword evidence="2" id="KW-0732">Signal</keyword>
<reference evidence="5" key="1">
    <citation type="submission" date="2017-02" db="UniProtKB">
        <authorList>
            <consortium name="WormBaseParasite"/>
        </authorList>
    </citation>
    <scope>IDENTIFICATION</scope>
</reference>
<organism evidence="4 5">
    <name type="scientific">Parastrongyloides trichosuri</name>
    <name type="common">Possum-specific nematode worm</name>
    <dbReference type="NCBI Taxonomy" id="131310"/>
    <lineage>
        <taxon>Eukaryota</taxon>
        <taxon>Metazoa</taxon>
        <taxon>Ecdysozoa</taxon>
        <taxon>Nematoda</taxon>
        <taxon>Chromadorea</taxon>
        <taxon>Rhabditida</taxon>
        <taxon>Tylenchina</taxon>
        <taxon>Panagrolaimomorpha</taxon>
        <taxon>Strongyloidoidea</taxon>
        <taxon>Strongyloididae</taxon>
        <taxon>Parastrongyloides</taxon>
    </lineage>
</organism>
<dbReference type="Proteomes" id="UP000038045">
    <property type="component" value="Unplaced"/>
</dbReference>
<keyword evidence="1" id="KW-1015">Disulfide bond</keyword>
<evidence type="ECO:0000259" key="3">
    <source>
        <dbReference type="PROSITE" id="PS50015"/>
    </source>
</evidence>
<name>A0A0N4ZGZ6_PARTI</name>
<evidence type="ECO:0000313" key="4">
    <source>
        <dbReference type="Proteomes" id="UP000038045"/>
    </source>
</evidence>
<evidence type="ECO:0000256" key="1">
    <source>
        <dbReference type="ARBA" id="ARBA00023157"/>
    </source>
</evidence>
<protein>
    <submittedName>
        <fullName evidence="5">Saposin B-type domain-containing protein</fullName>
    </submittedName>
</protein>
<accession>A0A0N4ZGZ6</accession>
<dbReference type="InterPro" id="IPR011001">
    <property type="entry name" value="Saposin-like"/>
</dbReference>
<feature type="signal peptide" evidence="2">
    <location>
        <begin position="1"/>
        <end position="19"/>
    </location>
</feature>
<proteinExistence type="predicted"/>
<sequence length="121" mass="13207">MKFVLALTAFVAMIAAVYSQGGTMSACQICCHIVGHAEHHFHKQTPENQLLHELTRECLRLGHQNQQDGQVCLQQVHKFIDTIYKDFEAGSTTVKVCTDMGDCTSTDVCVAPAFPTGAPPS</sequence>
<dbReference type="AlphaFoldDB" id="A0A0N4ZGZ6"/>
<dbReference type="SUPFAM" id="SSF47862">
    <property type="entry name" value="Saposin"/>
    <property type="match status" value="1"/>
</dbReference>
<dbReference type="PROSITE" id="PS50015">
    <property type="entry name" value="SAP_B"/>
    <property type="match status" value="1"/>
</dbReference>
<evidence type="ECO:0000313" key="5">
    <source>
        <dbReference type="WBParaSite" id="PTRK_0000716000.1"/>
    </source>
</evidence>
<evidence type="ECO:0000256" key="2">
    <source>
        <dbReference type="SAM" id="SignalP"/>
    </source>
</evidence>
<dbReference type="SMART" id="SM00741">
    <property type="entry name" value="SapB"/>
    <property type="match status" value="1"/>
</dbReference>
<dbReference type="InterPro" id="IPR008139">
    <property type="entry name" value="SaposinB_dom"/>
</dbReference>
<dbReference type="PROSITE" id="PS51257">
    <property type="entry name" value="PROKAR_LIPOPROTEIN"/>
    <property type="match status" value="1"/>
</dbReference>
<feature type="chain" id="PRO_5005891689" evidence="2">
    <location>
        <begin position="20"/>
        <end position="121"/>
    </location>
</feature>
<feature type="domain" description="Saposin B-type" evidence="3">
    <location>
        <begin position="23"/>
        <end position="107"/>
    </location>
</feature>
<dbReference type="Gene3D" id="1.10.225.10">
    <property type="entry name" value="Saposin-like"/>
    <property type="match status" value="1"/>
</dbReference>
<keyword evidence="4" id="KW-1185">Reference proteome</keyword>